<reference evidence="12 13" key="1">
    <citation type="submission" date="2019-03" db="EMBL/GenBank/DDBJ databases">
        <title>Characterization of a novel Mycoplasma cynos real-time PCR assay.</title>
        <authorList>
            <person name="Tallmadge R.L."/>
            <person name="Mitchell P.K."/>
            <person name="Goodman L."/>
        </authorList>
    </citation>
    <scope>NUCLEOTIDE SEQUENCE [LARGE SCALE GENOMIC DNA]</scope>
    <source>
        <strain evidence="12 13">1642</strain>
    </source>
</reference>
<evidence type="ECO:0000256" key="7">
    <source>
        <dbReference type="ARBA" id="ARBA00022989"/>
    </source>
</evidence>
<feature type="transmembrane region" description="Helical" evidence="10">
    <location>
        <begin position="49"/>
        <end position="72"/>
    </location>
</feature>
<evidence type="ECO:0000256" key="5">
    <source>
        <dbReference type="ARBA" id="ARBA00022856"/>
    </source>
</evidence>
<dbReference type="PROSITE" id="PS50928">
    <property type="entry name" value="ABC_TM1"/>
    <property type="match status" value="1"/>
</dbReference>
<keyword evidence="5" id="KW-0571">Peptide transport</keyword>
<comment type="similarity">
    <text evidence="9">Belongs to the binding-protein-dependent transport system permease family. OppBC subfamily.</text>
</comment>
<evidence type="ECO:0000256" key="10">
    <source>
        <dbReference type="RuleBase" id="RU363032"/>
    </source>
</evidence>
<evidence type="ECO:0000313" key="13">
    <source>
        <dbReference type="Proteomes" id="UP000320801"/>
    </source>
</evidence>
<evidence type="ECO:0000256" key="6">
    <source>
        <dbReference type="ARBA" id="ARBA00022927"/>
    </source>
</evidence>
<dbReference type="GO" id="GO:0055085">
    <property type="term" value="P:transmembrane transport"/>
    <property type="evidence" value="ECO:0007669"/>
    <property type="project" value="InterPro"/>
</dbReference>
<dbReference type="Pfam" id="PF00528">
    <property type="entry name" value="BPD_transp_1"/>
    <property type="match status" value="1"/>
</dbReference>
<dbReference type="EMBL" id="SMDN01000001">
    <property type="protein sequence ID" value="TQC54218.1"/>
    <property type="molecule type" value="Genomic_DNA"/>
</dbReference>
<evidence type="ECO:0000313" key="12">
    <source>
        <dbReference type="EMBL" id="TQC54218.1"/>
    </source>
</evidence>
<keyword evidence="3" id="KW-1003">Cell membrane</keyword>
<dbReference type="InterPro" id="IPR035906">
    <property type="entry name" value="MetI-like_sf"/>
</dbReference>
<dbReference type="RefSeq" id="WP_141483630.1">
    <property type="nucleotide sequence ID" value="NZ_SMDN01000001.1"/>
</dbReference>
<keyword evidence="8 10" id="KW-0472">Membrane</keyword>
<dbReference type="PANTHER" id="PTHR43386:SF24">
    <property type="entry name" value="OLIGOPEPTIDE TRANSPORT SYSTEM PERMEASE PROTEIN AMID"/>
    <property type="match status" value="1"/>
</dbReference>
<evidence type="ECO:0000256" key="8">
    <source>
        <dbReference type="ARBA" id="ARBA00023136"/>
    </source>
</evidence>
<keyword evidence="4 10" id="KW-0812">Transmembrane</keyword>
<evidence type="ECO:0000256" key="3">
    <source>
        <dbReference type="ARBA" id="ARBA00022475"/>
    </source>
</evidence>
<feature type="transmembrane region" description="Helical" evidence="10">
    <location>
        <begin position="345"/>
        <end position="362"/>
    </location>
</feature>
<keyword evidence="7 10" id="KW-1133">Transmembrane helix</keyword>
<evidence type="ECO:0000256" key="2">
    <source>
        <dbReference type="ARBA" id="ARBA00022448"/>
    </source>
</evidence>
<organism evidence="12 13">
    <name type="scientific">Mycoplasmopsis mucosicanis</name>
    <dbReference type="NCBI Taxonomy" id="458208"/>
    <lineage>
        <taxon>Bacteria</taxon>
        <taxon>Bacillati</taxon>
        <taxon>Mycoplasmatota</taxon>
        <taxon>Mycoplasmoidales</taxon>
        <taxon>Metamycoplasmataceae</taxon>
        <taxon>Mycoplasmopsis</taxon>
    </lineage>
</organism>
<evidence type="ECO:0000256" key="4">
    <source>
        <dbReference type="ARBA" id="ARBA00022692"/>
    </source>
</evidence>
<comment type="caution">
    <text evidence="12">The sequence shown here is derived from an EMBL/GenBank/DDBJ whole genome shotgun (WGS) entry which is preliminary data.</text>
</comment>
<dbReference type="GO" id="GO:0015833">
    <property type="term" value="P:peptide transport"/>
    <property type="evidence" value="ECO:0007669"/>
    <property type="project" value="UniProtKB-KW"/>
</dbReference>
<evidence type="ECO:0000256" key="1">
    <source>
        <dbReference type="ARBA" id="ARBA00004651"/>
    </source>
</evidence>
<dbReference type="OrthoDB" id="9788103at2"/>
<dbReference type="InterPro" id="IPR000515">
    <property type="entry name" value="MetI-like"/>
</dbReference>
<keyword evidence="6" id="KW-0653">Protein transport</keyword>
<feature type="transmembrane region" description="Helical" evidence="10">
    <location>
        <begin position="254"/>
        <end position="274"/>
    </location>
</feature>
<dbReference type="GO" id="GO:0005886">
    <property type="term" value="C:plasma membrane"/>
    <property type="evidence" value="ECO:0007669"/>
    <property type="project" value="UniProtKB-SubCell"/>
</dbReference>
<name>A0A507SYM4_9BACT</name>
<dbReference type="SUPFAM" id="SSF161098">
    <property type="entry name" value="MetI-like"/>
    <property type="match status" value="1"/>
</dbReference>
<protein>
    <submittedName>
        <fullName evidence="12">ABC transporter permease</fullName>
    </submittedName>
</protein>
<keyword evidence="2 10" id="KW-0813">Transport</keyword>
<feature type="domain" description="ABC transmembrane type-1" evidence="11">
    <location>
        <begin position="215"/>
        <end position="405"/>
    </location>
</feature>
<feature type="transmembrane region" description="Helical" evidence="10">
    <location>
        <begin position="382"/>
        <end position="408"/>
    </location>
</feature>
<dbReference type="CDD" id="cd06261">
    <property type="entry name" value="TM_PBP2"/>
    <property type="match status" value="1"/>
</dbReference>
<accession>A0A507SYM4</accession>
<sequence>MSQKFKFVQAKYSLSDELASKFVLSNREKHNNNIAGKPKILLIEIVKRFFTNPAVLIAFVVFFAIIIAAAVVTLTSPYPAVKRIDENFSQRVANFYELPPLFSPFKETSNQEIINNLYDWSDPNKPHYYSILKDYAVFEEIKPGEILRYDAYKYFEGAQLLSKLVKYHEINNSWPTLENNASLIAEFKAQIPHLRTFFGTNKQGSDIWTTVWTGTLESLWIALLVATVEIVIGVFVGAYLGFNTGKWLDTFMMRLIEIFTSPPSIIWLLLFVTVWGTNPWVLIAGLLFVGWTGPIGVTRLFIITVKDEEYILAAKSIGASTKRQIFLHALPAILGKIALSYVRRIPSVILSIASLAFLGFFKDDNSANLGKFMLDNLSDSKTNIWLLILPAFILLSISISLQFIAVGLHDALDPKVIKVKR</sequence>
<dbReference type="PANTHER" id="PTHR43386">
    <property type="entry name" value="OLIGOPEPTIDE TRANSPORT SYSTEM PERMEASE PROTEIN APPC"/>
    <property type="match status" value="1"/>
</dbReference>
<dbReference type="InterPro" id="IPR050366">
    <property type="entry name" value="BP-dependent_transpt_permease"/>
</dbReference>
<feature type="transmembrane region" description="Helical" evidence="10">
    <location>
        <begin position="219"/>
        <end position="242"/>
    </location>
</feature>
<proteinExistence type="inferred from homology"/>
<evidence type="ECO:0000259" key="11">
    <source>
        <dbReference type="PROSITE" id="PS50928"/>
    </source>
</evidence>
<keyword evidence="13" id="KW-1185">Reference proteome</keyword>
<dbReference type="AlphaFoldDB" id="A0A507SYM4"/>
<comment type="subcellular location">
    <subcellularLocation>
        <location evidence="1 10">Cell membrane</location>
        <topology evidence="1 10">Multi-pass membrane protein</topology>
    </subcellularLocation>
</comment>
<dbReference type="Proteomes" id="UP000320801">
    <property type="component" value="Unassembled WGS sequence"/>
</dbReference>
<dbReference type="Gene3D" id="1.10.3720.10">
    <property type="entry name" value="MetI-like"/>
    <property type="match status" value="1"/>
</dbReference>
<feature type="transmembrane region" description="Helical" evidence="10">
    <location>
        <begin position="280"/>
        <end position="302"/>
    </location>
</feature>
<evidence type="ECO:0000256" key="9">
    <source>
        <dbReference type="ARBA" id="ARBA00024202"/>
    </source>
</evidence>
<gene>
    <name evidence="12" type="ORF">E1I18_00380</name>
</gene>
<dbReference type="GO" id="GO:0015031">
    <property type="term" value="P:protein transport"/>
    <property type="evidence" value="ECO:0007669"/>
    <property type="project" value="UniProtKB-KW"/>
</dbReference>